<gene>
    <name evidence="1" type="ORF">BSAL_74510</name>
</gene>
<proteinExistence type="predicted"/>
<organism evidence="1 2">
    <name type="scientific">Bodo saltans</name>
    <name type="common">Flagellated protozoan</name>
    <dbReference type="NCBI Taxonomy" id="75058"/>
    <lineage>
        <taxon>Eukaryota</taxon>
        <taxon>Discoba</taxon>
        <taxon>Euglenozoa</taxon>
        <taxon>Kinetoplastea</taxon>
        <taxon>Metakinetoplastina</taxon>
        <taxon>Eubodonida</taxon>
        <taxon>Bodonidae</taxon>
        <taxon>Bodo</taxon>
    </lineage>
</organism>
<dbReference type="VEuPathDB" id="TriTrypDB:BSAL_74510"/>
<dbReference type="EMBL" id="CYKH01000651">
    <property type="protein sequence ID" value="CUG10469.1"/>
    <property type="molecule type" value="Genomic_DNA"/>
</dbReference>
<evidence type="ECO:0000313" key="2">
    <source>
        <dbReference type="Proteomes" id="UP000051952"/>
    </source>
</evidence>
<dbReference type="Proteomes" id="UP000051952">
    <property type="component" value="Unassembled WGS sequence"/>
</dbReference>
<protein>
    <submittedName>
        <fullName evidence="1">Uncharacterized protein</fullName>
    </submittedName>
</protein>
<dbReference type="AlphaFoldDB" id="A0A0S4IYQ5"/>
<accession>A0A0S4IYQ5</accession>
<keyword evidence="2" id="KW-1185">Reference proteome</keyword>
<name>A0A0S4IYQ5_BODSA</name>
<evidence type="ECO:0000313" key="1">
    <source>
        <dbReference type="EMBL" id="CUG10469.1"/>
    </source>
</evidence>
<reference evidence="2" key="1">
    <citation type="submission" date="2015-09" db="EMBL/GenBank/DDBJ databases">
        <authorList>
            <consortium name="Pathogen Informatics"/>
        </authorList>
    </citation>
    <scope>NUCLEOTIDE SEQUENCE [LARGE SCALE GENOMIC DNA]</scope>
    <source>
        <strain evidence="2">Lake Konstanz</strain>
    </source>
</reference>
<sequence length="204" mass="22478">MGGRRLESCKSGRSDVHRRAGSRSVETLLEAPLGREVYARVRTLLEHAACGGFVASRLLQALYREKKEGHGHQRYIEKHEISVCSDCSDRPVCCEIKMLVIGTGTDVKSDGVGSHPDMYVLLLRDMHDADLTDEEFNLLAKLGVQTDGSKWVSLGSCRITLTLSKSVARSMKAKMQKATVSRRSLSPHGLGGLRCQWRSSSFSA</sequence>